<feature type="domain" description="Allantoicase" evidence="2">
    <location>
        <begin position="231"/>
        <end position="376"/>
    </location>
</feature>
<dbReference type="SUPFAM" id="SSF49785">
    <property type="entry name" value="Galactose-binding domain-like"/>
    <property type="match status" value="2"/>
</dbReference>
<dbReference type="OrthoDB" id="10266039at2759"/>
<organism evidence="3 4">
    <name type="scientific">Exophiala oligosperma</name>
    <dbReference type="NCBI Taxonomy" id="215243"/>
    <lineage>
        <taxon>Eukaryota</taxon>
        <taxon>Fungi</taxon>
        <taxon>Dikarya</taxon>
        <taxon>Ascomycota</taxon>
        <taxon>Pezizomycotina</taxon>
        <taxon>Eurotiomycetes</taxon>
        <taxon>Chaetothyriomycetidae</taxon>
        <taxon>Chaetothyriales</taxon>
        <taxon>Herpotrichiellaceae</taxon>
        <taxon>Exophiala</taxon>
    </lineage>
</organism>
<dbReference type="HAMAP" id="MF_00813">
    <property type="entry name" value="Allantoicase"/>
    <property type="match status" value="1"/>
</dbReference>
<dbReference type="InterPro" id="IPR005164">
    <property type="entry name" value="Allantoicase"/>
</dbReference>
<dbReference type="RefSeq" id="XP_016268856.1">
    <property type="nucleotide sequence ID" value="XM_016401803.1"/>
</dbReference>
<dbReference type="VEuPathDB" id="FungiDB:PV06_01210"/>
<dbReference type="PANTHER" id="PTHR12045:SF3">
    <property type="entry name" value="INACTIVE ALLANTOICASE-RELATED"/>
    <property type="match status" value="1"/>
</dbReference>
<keyword evidence="4" id="KW-1185">Reference proteome</keyword>
<accession>A0A0D2E1J0</accession>
<dbReference type="HOGENOM" id="CLU_038797_0_0_1"/>
<dbReference type="Proteomes" id="UP000053342">
    <property type="component" value="Unassembled WGS sequence"/>
</dbReference>
<feature type="domain" description="Allantoicase" evidence="2">
    <location>
        <begin position="32"/>
        <end position="201"/>
    </location>
</feature>
<sequence length="380" mass="41458">MAETPCTLIAAADIDEAFRSSTIDLSSSRLLGKVIGQSDEWFAEASNLINPKPPISGNGKVVFTGGWYDGWETRRHNKQEFDYAIIKLGPEMIRSGGGFIWGVEVDTAFFNGNEAPAISVEGFAPATAMTSETEQQALDDKVLEWGHGKGEWRMILSKQPCGPSRRQAWKLQTPTERPYTHFRLNMYPDGGIARLRLYGRPASPTPSNVTGTGGGPDPLRGLDLAAATNAGRCIACSNEHYSSPNNLLLPGRGVDMSDGWETRRSREPGHTDWAIVRLGAAGLVKSVVVDTAHFRGNFPDKCQVWGIDWTGKEGEPLGQTDEEGWMDLTGGLQDCRAHEEHIFDCENKVKGAALSHVKLVIVPDGGVKRLRVYGVPVVAR</sequence>
<dbReference type="PIRSF" id="PIRSF016516">
    <property type="entry name" value="Allantoicase"/>
    <property type="match status" value="1"/>
</dbReference>
<evidence type="ECO:0000313" key="3">
    <source>
        <dbReference type="EMBL" id="KIW48640.1"/>
    </source>
</evidence>
<protein>
    <submittedName>
        <fullName evidence="3">Allantoicase</fullName>
    </submittedName>
</protein>
<evidence type="ECO:0000313" key="4">
    <source>
        <dbReference type="Proteomes" id="UP000053342"/>
    </source>
</evidence>
<gene>
    <name evidence="3" type="ORF">PV06_01210</name>
</gene>
<dbReference type="AlphaFoldDB" id="A0A0D2E1J0"/>
<dbReference type="InterPro" id="IPR008979">
    <property type="entry name" value="Galactose-bd-like_sf"/>
</dbReference>
<dbReference type="GO" id="GO:0004037">
    <property type="term" value="F:allantoicase activity"/>
    <property type="evidence" value="ECO:0007669"/>
    <property type="project" value="InterPro"/>
</dbReference>
<dbReference type="GO" id="GO:0000256">
    <property type="term" value="P:allantoin catabolic process"/>
    <property type="evidence" value="ECO:0007669"/>
    <property type="project" value="InterPro"/>
</dbReference>
<reference evidence="3 4" key="1">
    <citation type="submission" date="2015-01" db="EMBL/GenBank/DDBJ databases">
        <title>The Genome Sequence of Exophiala oligosperma CBS72588.</title>
        <authorList>
            <consortium name="The Broad Institute Genomics Platform"/>
            <person name="Cuomo C."/>
            <person name="de Hoog S."/>
            <person name="Gorbushina A."/>
            <person name="Stielow B."/>
            <person name="Teixiera M."/>
            <person name="Abouelleil A."/>
            <person name="Chapman S.B."/>
            <person name="Priest M."/>
            <person name="Young S.K."/>
            <person name="Wortman J."/>
            <person name="Nusbaum C."/>
            <person name="Birren B."/>
        </authorList>
    </citation>
    <scope>NUCLEOTIDE SEQUENCE [LARGE SCALE GENOMIC DNA]</scope>
    <source>
        <strain evidence="3 4">CBS 72588</strain>
    </source>
</reference>
<dbReference type="InterPro" id="IPR015908">
    <property type="entry name" value="Allantoicase_dom"/>
</dbReference>
<proteinExistence type="inferred from homology"/>
<dbReference type="EMBL" id="KN847332">
    <property type="protein sequence ID" value="KIW48640.1"/>
    <property type="molecule type" value="Genomic_DNA"/>
</dbReference>
<evidence type="ECO:0000259" key="2">
    <source>
        <dbReference type="Pfam" id="PF03561"/>
    </source>
</evidence>
<dbReference type="Pfam" id="PF03561">
    <property type="entry name" value="Allantoicase"/>
    <property type="match status" value="2"/>
</dbReference>
<dbReference type="PANTHER" id="PTHR12045">
    <property type="entry name" value="ALLANTOICASE"/>
    <property type="match status" value="1"/>
</dbReference>
<dbReference type="STRING" id="215243.A0A0D2E1J0"/>
<dbReference type="NCBIfam" id="TIGR02961">
    <property type="entry name" value="allantoicase"/>
    <property type="match status" value="1"/>
</dbReference>
<comment type="similarity">
    <text evidence="1">Belongs to the allantoicase family.</text>
</comment>
<dbReference type="GeneID" id="27353284"/>
<name>A0A0D2E1J0_9EURO</name>
<dbReference type="Gene3D" id="2.60.120.260">
    <property type="entry name" value="Galactose-binding domain-like"/>
    <property type="match status" value="2"/>
</dbReference>
<evidence type="ECO:0000256" key="1">
    <source>
        <dbReference type="ARBA" id="ARBA00009242"/>
    </source>
</evidence>